<evidence type="ECO:0000256" key="2">
    <source>
        <dbReference type="ARBA" id="ARBA00022801"/>
    </source>
</evidence>
<evidence type="ECO:0000313" key="5">
    <source>
        <dbReference type="Proteomes" id="UP000749010"/>
    </source>
</evidence>
<feature type="domain" description="Phospholipase/carboxylesterase/thioesterase" evidence="3">
    <location>
        <begin position="26"/>
        <end position="232"/>
    </location>
</feature>
<evidence type="ECO:0000313" key="4">
    <source>
        <dbReference type="EMBL" id="NMQ29135.1"/>
    </source>
</evidence>
<evidence type="ECO:0000256" key="1">
    <source>
        <dbReference type="ARBA" id="ARBA00006499"/>
    </source>
</evidence>
<protein>
    <submittedName>
        <fullName evidence="4">Carboxylesterase</fullName>
    </submittedName>
</protein>
<dbReference type="EMBL" id="SPMY01000046">
    <property type="protein sequence ID" value="NMQ29135.1"/>
    <property type="molecule type" value="Genomic_DNA"/>
</dbReference>
<sequence length="237" mass="26210">MNSMTSEVSHADDLLLPCVERQTGESPKCAVIWLHGLGADGHDFEPIVDEFDFDQLPALRFVFPHAPMRAVTINGGFVMRAWYDIISPDFAPGREEAEDLAQSARQVEALIARENERGIPDARIVLAGFSQGGVLALHAGLRHPQRLAGILALSCYLPMTETLAGEASKANRDVPIFMAHGQNDPVIPFDFGKRSCKLLKAEKYAVEWHSYAAEHSVCYEELQDVEAWLHKVLADVC</sequence>
<organism evidence="4 5">
    <name type="scientific">Candidatus Accumulibacter phosphatis</name>
    <dbReference type="NCBI Taxonomy" id="327160"/>
    <lineage>
        <taxon>Bacteria</taxon>
        <taxon>Pseudomonadati</taxon>
        <taxon>Pseudomonadota</taxon>
        <taxon>Betaproteobacteria</taxon>
        <taxon>Candidatus Accumulibacter</taxon>
    </lineage>
</organism>
<dbReference type="SUPFAM" id="SSF53474">
    <property type="entry name" value="alpha/beta-Hydrolases"/>
    <property type="match status" value="1"/>
</dbReference>
<keyword evidence="5" id="KW-1185">Reference proteome</keyword>
<proteinExistence type="inferred from homology"/>
<name>A0ABX1U0C2_9PROT</name>
<dbReference type="InterPro" id="IPR029058">
    <property type="entry name" value="AB_hydrolase_fold"/>
</dbReference>
<dbReference type="PANTHER" id="PTHR10655:SF17">
    <property type="entry name" value="LYSOPHOSPHOLIPASE-LIKE PROTEIN 1"/>
    <property type="match status" value="1"/>
</dbReference>
<dbReference type="InterPro" id="IPR050565">
    <property type="entry name" value="LYPA1-2/EST-like"/>
</dbReference>
<comment type="similarity">
    <text evidence="1">Belongs to the AB hydrolase superfamily. AB hydrolase 2 family.</text>
</comment>
<accession>A0ABX1U0C2</accession>
<dbReference type="Pfam" id="PF02230">
    <property type="entry name" value="Abhydrolase_2"/>
    <property type="match status" value="1"/>
</dbReference>
<dbReference type="PANTHER" id="PTHR10655">
    <property type="entry name" value="LYSOPHOSPHOLIPASE-RELATED"/>
    <property type="match status" value="1"/>
</dbReference>
<evidence type="ECO:0000259" key="3">
    <source>
        <dbReference type="Pfam" id="PF02230"/>
    </source>
</evidence>
<keyword evidence="2" id="KW-0378">Hydrolase</keyword>
<gene>
    <name evidence="4" type="ORF">E4Q23_16025</name>
</gene>
<reference evidence="4 5" key="1">
    <citation type="submission" date="2019-03" db="EMBL/GenBank/DDBJ databases">
        <title>Metabolic reconstructions from genomes of highly enriched 'Candidatus Accumulibacter' and 'Candidatus Competibacter' bioreactor populations.</title>
        <authorList>
            <person name="Annavajhala M.K."/>
            <person name="Welles L."/>
            <person name="Abbas B."/>
            <person name="Sorokin D."/>
            <person name="Park H."/>
            <person name="Van Loosdrecht M."/>
            <person name="Chandran K."/>
        </authorList>
    </citation>
    <scope>NUCLEOTIDE SEQUENCE [LARGE SCALE GENOMIC DNA]</scope>
    <source>
        <strain evidence="4 5">SBR_S</strain>
    </source>
</reference>
<dbReference type="Proteomes" id="UP000749010">
    <property type="component" value="Unassembled WGS sequence"/>
</dbReference>
<comment type="caution">
    <text evidence="4">The sequence shown here is derived from an EMBL/GenBank/DDBJ whole genome shotgun (WGS) entry which is preliminary data.</text>
</comment>
<dbReference type="InterPro" id="IPR003140">
    <property type="entry name" value="PLipase/COase/thioEstase"/>
</dbReference>
<dbReference type="Gene3D" id="3.40.50.1820">
    <property type="entry name" value="alpha/beta hydrolase"/>
    <property type="match status" value="1"/>
</dbReference>